<gene>
    <name evidence="9" type="ORF">FHR23_002663</name>
</gene>
<evidence type="ECO:0000256" key="4">
    <source>
        <dbReference type="PIRSR" id="PIRSR606710-1"/>
    </source>
</evidence>
<comment type="similarity">
    <text evidence="1 6">Belongs to the glycosyl hydrolase 43 family.</text>
</comment>
<dbReference type="SUPFAM" id="SSF75005">
    <property type="entry name" value="Arabinanase/levansucrase/invertase"/>
    <property type="match status" value="1"/>
</dbReference>
<evidence type="ECO:0000313" key="9">
    <source>
        <dbReference type="EMBL" id="MBB5719715.1"/>
    </source>
</evidence>
<evidence type="ECO:0000256" key="1">
    <source>
        <dbReference type="ARBA" id="ARBA00009865"/>
    </source>
</evidence>
<proteinExistence type="inferred from homology"/>
<organism evidence="9 10">
    <name type="scientific">Stakelama sediminis</name>
    <dbReference type="NCBI Taxonomy" id="463200"/>
    <lineage>
        <taxon>Bacteria</taxon>
        <taxon>Pseudomonadati</taxon>
        <taxon>Pseudomonadota</taxon>
        <taxon>Alphaproteobacteria</taxon>
        <taxon>Sphingomonadales</taxon>
        <taxon>Sphingomonadaceae</taxon>
        <taxon>Stakelama</taxon>
    </lineage>
</organism>
<dbReference type="RefSeq" id="WP_184004832.1">
    <property type="nucleotide sequence ID" value="NZ_BAABIF010000030.1"/>
</dbReference>
<reference evidence="9 10" key="1">
    <citation type="submission" date="2020-08" db="EMBL/GenBank/DDBJ databases">
        <title>Genomic Encyclopedia of Type Strains, Phase IV (KMG-IV): sequencing the most valuable type-strain genomes for metagenomic binning, comparative biology and taxonomic classification.</title>
        <authorList>
            <person name="Goeker M."/>
        </authorList>
    </citation>
    <scope>NUCLEOTIDE SEQUENCE [LARGE SCALE GENOMIC DNA]</scope>
    <source>
        <strain evidence="9 10">DSM 27203</strain>
    </source>
</reference>
<sequence>MLRTAIAAAALLATGAASATATGPVASFDWFSYRGSDPIDRIVKPGPDQYRNPILQGFYPDPSVLRVGKDFYLVNSTFAYFPGLPIFHSTDLVSWTQIGNAIDRPSQMNFGKIGISRGIFAPDLSYHDGTYYLAGTCVDCGGNFVMTAKNPAGPWSDPVWNKIDGIDPSLFFDTDGSAWILNNGAPPEKPRYEGHRAIWIQRIDLKTLQPFGPRTVLIDGGVHPAEKPIWTEGPHIYMHDGWYYLSTAEGGTAVNHSQTIWRSKKVDGPYVAGPNNPILTQRDLPPDRPHPITSAGHADMVTTPKGQWWATFLATRPYQGDDYNIGRETFLLPVTWKDGWPTILPPRTPIPWVHKRPDLPKAPAPALPTNGAFCYRDDFDGTKLAMQWLKIRTPHSDWSSVADGTLRLIARPDPIGGDGQPSYVGRRLQHHHAVITTKLHFMPAHIGDRAGLAILQSGTHFFTIGLTRTADGYAVQVRRRAGDKDPATGTLVASAPVPLNQGSDIELRVMPDAATIRFAYALRPGQWHMLGKAQDATILSTHVAGGFVGSTVGPFAYAAE</sequence>
<dbReference type="InterPro" id="IPR006710">
    <property type="entry name" value="Glyco_hydro_43"/>
</dbReference>
<accession>A0A840Z1A9</accession>
<evidence type="ECO:0000256" key="2">
    <source>
        <dbReference type="ARBA" id="ARBA00022801"/>
    </source>
</evidence>
<dbReference type="AlphaFoldDB" id="A0A840Z1A9"/>
<dbReference type="Gene3D" id="2.60.120.200">
    <property type="match status" value="1"/>
</dbReference>
<dbReference type="GO" id="GO:0046556">
    <property type="term" value="F:alpha-L-arabinofuranosidase activity"/>
    <property type="evidence" value="ECO:0007669"/>
    <property type="project" value="UniProtKB-EC"/>
</dbReference>
<feature type="site" description="Important for catalytic activity, responsible for pKa modulation of the active site Glu and correct orientation of both the proton donor and substrate" evidence="5">
    <location>
        <position position="167"/>
    </location>
</feature>
<evidence type="ECO:0000256" key="5">
    <source>
        <dbReference type="PIRSR" id="PIRSR606710-2"/>
    </source>
</evidence>
<dbReference type="Pfam" id="PF17851">
    <property type="entry name" value="GH43_C2"/>
    <property type="match status" value="1"/>
</dbReference>
<dbReference type="GO" id="GO:0005975">
    <property type="term" value="P:carbohydrate metabolic process"/>
    <property type="evidence" value="ECO:0007669"/>
    <property type="project" value="InterPro"/>
</dbReference>
<keyword evidence="10" id="KW-1185">Reference proteome</keyword>
<name>A0A840Z1A9_9SPHN</name>
<protein>
    <submittedName>
        <fullName evidence="9">Alpha-N-arabinofuranosidase</fullName>
        <ecNumber evidence="9">3.2.1.55</ecNumber>
    </submittedName>
</protein>
<dbReference type="PANTHER" id="PTHR42812:SF12">
    <property type="entry name" value="BETA-XYLOSIDASE-RELATED"/>
    <property type="match status" value="1"/>
</dbReference>
<dbReference type="InterPro" id="IPR023296">
    <property type="entry name" value="Glyco_hydro_beta-prop_sf"/>
</dbReference>
<feature type="active site" description="Proton acceptor" evidence="4">
    <location>
        <position position="61"/>
    </location>
</feature>
<dbReference type="Proteomes" id="UP000554342">
    <property type="component" value="Unassembled WGS sequence"/>
</dbReference>
<dbReference type="InterPro" id="IPR041542">
    <property type="entry name" value="GH43_C2"/>
</dbReference>
<comment type="caution">
    <text evidence="9">The sequence shown here is derived from an EMBL/GenBank/DDBJ whole genome shotgun (WGS) entry which is preliminary data.</text>
</comment>
<feature type="signal peptide" evidence="7">
    <location>
        <begin position="1"/>
        <end position="19"/>
    </location>
</feature>
<keyword evidence="3 6" id="KW-0326">Glycosidase</keyword>
<dbReference type="InterPro" id="IPR013320">
    <property type="entry name" value="ConA-like_dom_sf"/>
</dbReference>
<evidence type="ECO:0000259" key="8">
    <source>
        <dbReference type="Pfam" id="PF17851"/>
    </source>
</evidence>
<feature type="domain" description="Beta-xylosidase C-terminal Concanavalin A-like" evidence="8">
    <location>
        <begin position="376"/>
        <end position="558"/>
    </location>
</feature>
<dbReference type="InterPro" id="IPR051795">
    <property type="entry name" value="Glycosyl_Hydrlase_43"/>
</dbReference>
<dbReference type="Gene3D" id="2.115.10.20">
    <property type="entry name" value="Glycosyl hydrolase domain, family 43"/>
    <property type="match status" value="1"/>
</dbReference>
<evidence type="ECO:0000256" key="7">
    <source>
        <dbReference type="SAM" id="SignalP"/>
    </source>
</evidence>
<feature type="active site" description="Proton donor" evidence="4">
    <location>
        <position position="232"/>
    </location>
</feature>
<dbReference type="SUPFAM" id="SSF49899">
    <property type="entry name" value="Concanavalin A-like lectins/glucanases"/>
    <property type="match status" value="1"/>
</dbReference>
<dbReference type="EMBL" id="JACIJI010000005">
    <property type="protein sequence ID" value="MBB5719715.1"/>
    <property type="molecule type" value="Genomic_DNA"/>
</dbReference>
<keyword evidence="2 6" id="KW-0378">Hydrolase</keyword>
<evidence type="ECO:0000313" key="10">
    <source>
        <dbReference type="Proteomes" id="UP000554342"/>
    </source>
</evidence>
<dbReference type="Pfam" id="PF04616">
    <property type="entry name" value="Glyco_hydro_43"/>
    <property type="match status" value="1"/>
</dbReference>
<keyword evidence="7" id="KW-0732">Signal</keyword>
<evidence type="ECO:0000256" key="3">
    <source>
        <dbReference type="ARBA" id="ARBA00023295"/>
    </source>
</evidence>
<dbReference type="EC" id="3.2.1.55" evidence="9"/>
<dbReference type="CDD" id="cd18617">
    <property type="entry name" value="GH43_XynB-like"/>
    <property type="match status" value="1"/>
</dbReference>
<evidence type="ECO:0000256" key="6">
    <source>
        <dbReference type="RuleBase" id="RU361187"/>
    </source>
</evidence>
<dbReference type="PANTHER" id="PTHR42812">
    <property type="entry name" value="BETA-XYLOSIDASE"/>
    <property type="match status" value="1"/>
</dbReference>
<feature type="chain" id="PRO_5032641436" evidence="7">
    <location>
        <begin position="20"/>
        <end position="560"/>
    </location>
</feature>